<name>A0AB34GJF9_ESCRO</name>
<evidence type="ECO:0000313" key="2">
    <source>
        <dbReference type="Proteomes" id="UP001159641"/>
    </source>
</evidence>
<protein>
    <submittedName>
        <fullName evidence="1">Uncharacterized protein</fullName>
    </submittedName>
</protein>
<organism evidence="1 2">
    <name type="scientific">Eschrichtius robustus</name>
    <name type="common">California gray whale</name>
    <name type="synonym">Eschrichtius gibbosus</name>
    <dbReference type="NCBI Taxonomy" id="9764"/>
    <lineage>
        <taxon>Eukaryota</taxon>
        <taxon>Metazoa</taxon>
        <taxon>Chordata</taxon>
        <taxon>Craniata</taxon>
        <taxon>Vertebrata</taxon>
        <taxon>Euteleostomi</taxon>
        <taxon>Mammalia</taxon>
        <taxon>Eutheria</taxon>
        <taxon>Laurasiatheria</taxon>
        <taxon>Artiodactyla</taxon>
        <taxon>Whippomorpha</taxon>
        <taxon>Cetacea</taxon>
        <taxon>Mysticeti</taxon>
        <taxon>Eschrichtiidae</taxon>
        <taxon>Eschrichtius</taxon>
    </lineage>
</organism>
<proteinExistence type="predicted"/>
<reference evidence="1 2" key="1">
    <citation type="submission" date="2022-11" db="EMBL/GenBank/DDBJ databases">
        <title>Whole genome sequence of Eschrichtius robustus ER-17-0199.</title>
        <authorList>
            <person name="Bruniche-Olsen A."/>
            <person name="Black A.N."/>
            <person name="Fields C.J."/>
            <person name="Walden K."/>
            <person name="Dewoody J.A."/>
        </authorList>
    </citation>
    <scope>NUCLEOTIDE SEQUENCE [LARGE SCALE GENOMIC DNA]</scope>
    <source>
        <strain evidence="1">ER-17-0199</strain>
        <tissue evidence="1">Blubber</tissue>
    </source>
</reference>
<accession>A0AB34GJF9</accession>
<evidence type="ECO:0000313" key="1">
    <source>
        <dbReference type="EMBL" id="KAJ8779398.1"/>
    </source>
</evidence>
<sequence length="85" mass="9803">MGLCSIEKYHTYTLQEFKVAQVVWLEEVTERLEEFRNEAKEVVRKACRVALRAAGFMPDDCAYEPIEGMKGKELQQIRSGGFLKC</sequence>
<dbReference type="AlphaFoldDB" id="A0AB34GJF9"/>
<dbReference type="Proteomes" id="UP001159641">
    <property type="component" value="Unassembled WGS sequence"/>
</dbReference>
<gene>
    <name evidence="1" type="ORF">J1605_012687</name>
</gene>
<dbReference type="EMBL" id="JAIQCJ010002225">
    <property type="protein sequence ID" value="KAJ8779398.1"/>
    <property type="molecule type" value="Genomic_DNA"/>
</dbReference>
<comment type="caution">
    <text evidence="1">The sequence shown here is derived from an EMBL/GenBank/DDBJ whole genome shotgun (WGS) entry which is preliminary data.</text>
</comment>
<keyword evidence="2" id="KW-1185">Reference proteome</keyword>